<name>G0TXD5_TRYVY</name>
<organism evidence="1">
    <name type="scientific">Trypanosoma vivax (strain Y486)</name>
    <dbReference type="NCBI Taxonomy" id="1055687"/>
    <lineage>
        <taxon>Eukaryota</taxon>
        <taxon>Discoba</taxon>
        <taxon>Euglenozoa</taxon>
        <taxon>Kinetoplastea</taxon>
        <taxon>Metakinetoplastina</taxon>
        <taxon>Trypanosomatida</taxon>
        <taxon>Trypanosomatidae</taxon>
        <taxon>Trypanosoma</taxon>
        <taxon>Duttonella</taxon>
    </lineage>
</organism>
<sequence length="162" mass="17373">MGAALRVLCNRSTLILNRAGNESRKRRRSVRDVQGADAGALCKGNNTPPVVVRAATEALTDSGAQSLMRMELLGFTAGVSAPLCRTVLHGTAVEDTYGCHYHAYSSESPNEAHGTSLCWNLQRSPIGTHELLCLGRLANNCRKNVVLFDNGGGIMLSYRASL</sequence>
<dbReference type="OMA" id="CHYHAYS"/>
<reference evidence="1" key="1">
    <citation type="journal article" date="2012" name="Proc. Natl. Acad. Sci. U.S.A.">
        <title>Antigenic diversity is generated by distinct evolutionary mechanisms in African trypanosome species.</title>
        <authorList>
            <person name="Jackson A.P."/>
            <person name="Berry A."/>
            <person name="Aslett M."/>
            <person name="Allison H.C."/>
            <person name="Burton P."/>
            <person name="Vavrova-Anderson J."/>
            <person name="Brown R."/>
            <person name="Browne H."/>
            <person name="Corton N."/>
            <person name="Hauser H."/>
            <person name="Gamble J."/>
            <person name="Gilderthorp R."/>
            <person name="Marcello L."/>
            <person name="McQuillan J."/>
            <person name="Otto T.D."/>
            <person name="Quail M.A."/>
            <person name="Sanders M.J."/>
            <person name="van Tonder A."/>
            <person name="Ginger M.L."/>
            <person name="Field M.C."/>
            <person name="Barry J.D."/>
            <person name="Hertz-Fowler C."/>
            <person name="Berriman M."/>
        </authorList>
    </citation>
    <scope>NUCLEOTIDE SEQUENCE</scope>
    <source>
        <strain evidence="1">Y486</strain>
    </source>
</reference>
<accession>G0TXD5</accession>
<dbReference type="VEuPathDB" id="TriTrypDB:TvY486_0604160"/>
<proteinExistence type="predicted"/>
<protein>
    <submittedName>
        <fullName evidence="1">Putative zinc-binding protein (Yippee)</fullName>
    </submittedName>
</protein>
<dbReference type="AlphaFoldDB" id="G0TXD5"/>
<dbReference type="EMBL" id="HE573022">
    <property type="protein sequence ID" value="CCC48625.1"/>
    <property type="molecule type" value="Genomic_DNA"/>
</dbReference>
<evidence type="ECO:0000313" key="1">
    <source>
        <dbReference type="EMBL" id="CCC48625.1"/>
    </source>
</evidence>
<gene>
    <name evidence="1" type="ORF">TVY486_0604160</name>
</gene>